<organism evidence="3 4">
    <name type="scientific">Streptomyces pseudogriseolus</name>
    <name type="common">Streptomyces gancidicus</name>
    <name type="synonym">Streptomyces rubiginosus</name>
    <dbReference type="NCBI Taxonomy" id="36817"/>
    <lineage>
        <taxon>Bacteria</taxon>
        <taxon>Bacillati</taxon>
        <taxon>Actinomycetota</taxon>
        <taxon>Actinomycetes</taxon>
        <taxon>Kitasatosporales</taxon>
        <taxon>Streptomycetaceae</taxon>
        <taxon>Streptomyces</taxon>
        <taxon>Streptomyces pseudogriseolus group</taxon>
    </lineage>
</organism>
<sequence length="199" mass="20726">MGEGRVRSETSTKARPMTTGSSDNNSTPPSEPAAQPPEGRRRWNSATYVGLAVAVVGAVAAAVLSPLGEHAVNAVLDESTCPGEACEGKNPGRQGCDDGATTFKPPAGNPAELSIRYSKECQAVWGKIEHGAKGDLVTVEATGGSKRAAEIGYGDDQYTPMVRVGDGEFEVTVCAVPKAGGESTYEHYCIHGTEATAWR</sequence>
<evidence type="ECO:0000256" key="1">
    <source>
        <dbReference type="SAM" id="MobiDB-lite"/>
    </source>
</evidence>
<comment type="caution">
    <text evidence="3">The sequence shown here is derived from an EMBL/GenBank/DDBJ whole genome shotgun (WGS) entry which is preliminary data.</text>
</comment>
<evidence type="ECO:0000313" key="4">
    <source>
        <dbReference type="Proteomes" id="UP000597853"/>
    </source>
</evidence>
<dbReference type="EMBL" id="BMTX01000006">
    <property type="protein sequence ID" value="GGS45480.1"/>
    <property type="molecule type" value="Genomic_DNA"/>
</dbReference>
<gene>
    <name evidence="3" type="ORF">GCM10010285_26270</name>
</gene>
<feature type="region of interest" description="Disordered" evidence="1">
    <location>
        <begin position="1"/>
        <end position="41"/>
    </location>
</feature>
<feature type="transmembrane region" description="Helical" evidence="2">
    <location>
        <begin position="48"/>
        <end position="67"/>
    </location>
</feature>
<keyword evidence="4" id="KW-1185">Reference proteome</keyword>
<protein>
    <recommendedName>
        <fullName evidence="5">DUF2690 domain-containing protein</fullName>
    </recommendedName>
</protein>
<proteinExistence type="predicted"/>
<reference evidence="4" key="1">
    <citation type="journal article" date="2019" name="Int. J. Syst. Evol. Microbiol.">
        <title>The Global Catalogue of Microorganisms (GCM) 10K type strain sequencing project: providing services to taxonomists for standard genome sequencing and annotation.</title>
        <authorList>
            <consortium name="The Broad Institute Genomics Platform"/>
            <consortium name="The Broad Institute Genome Sequencing Center for Infectious Disease"/>
            <person name="Wu L."/>
            <person name="Ma J."/>
        </authorList>
    </citation>
    <scope>NUCLEOTIDE SEQUENCE [LARGE SCALE GENOMIC DNA]</scope>
    <source>
        <strain evidence="4">JCM 4416</strain>
    </source>
</reference>
<evidence type="ECO:0000313" key="3">
    <source>
        <dbReference type="EMBL" id="GGS45480.1"/>
    </source>
</evidence>
<evidence type="ECO:0008006" key="5">
    <source>
        <dbReference type="Google" id="ProtNLM"/>
    </source>
</evidence>
<feature type="compositionally biased region" description="Polar residues" evidence="1">
    <location>
        <begin position="13"/>
        <end position="28"/>
    </location>
</feature>
<dbReference type="InterPro" id="IPR021224">
    <property type="entry name" value="DUF2690"/>
</dbReference>
<accession>A0ABQ2T1Z1</accession>
<evidence type="ECO:0000256" key="2">
    <source>
        <dbReference type="SAM" id="Phobius"/>
    </source>
</evidence>
<feature type="compositionally biased region" description="Basic and acidic residues" evidence="1">
    <location>
        <begin position="1"/>
        <end position="12"/>
    </location>
</feature>
<dbReference type="Pfam" id="PF10901">
    <property type="entry name" value="DUF2690"/>
    <property type="match status" value="1"/>
</dbReference>
<keyword evidence="2" id="KW-0812">Transmembrane</keyword>
<dbReference type="Proteomes" id="UP000597853">
    <property type="component" value="Unassembled WGS sequence"/>
</dbReference>
<keyword evidence="2" id="KW-0472">Membrane</keyword>
<keyword evidence="2" id="KW-1133">Transmembrane helix</keyword>
<name>A0ABQ2T1Z1_STREZ</name>